<protein>
    <submittedName>
        <fullName evidence="1">Uncharacterized protein</fullName>
    </submittedName>
</protein>
<evidence type="ECO:0000313" key="1">
    <source>
        <dbReference type="EMBL" id="CEG49757.1"/>
    </source>
</evidence>
<dbReference type="Proteomes" id="UP000054928">
    <property type="component" value="Unassembled WGS sequence"/>
</dbReference>
<dbReference type="AlphaFoldDB" id="A0A0P1B7P0"/>
<name>A0A0P1B7P0_PLAHL</name>
<proteinExistence type="predicted"/>
<dbReference type="EMBL" id="CCYD01003090">
    <property type="protein sequence ID" value="CEG49757.1"/>
    <property type="molecule type" value="Genomic_DNA"/>
</dbReference>
<organism evidence="1 2">
    <name type="scientific">Plasmopara halstedii</name>
    <name type="common">Downy mildew of sunflower</name>
    <dbReference type="NCBI Taxonomy" id="4781"/>
    <lineage>
        <taxon>Eukaryota</taxon>
        <taxon>Sar</taxon>
        <taxon>Stramenopiles</taxon>
        <taxon>Oomycota</taxon>
        <taxon>Peronosporomycetes</taxon>
        <taxon>Peronosporales</taxon>
        <taxon>Peronosporaceae</taxon>
        <taxon>Plasmopara</taxon>
    </lineage>
</organism>
<accession>A0A0P1B7P0</accession>
<dbReference type="GeneID" id="59052979"/>
<dbReference type="RefSeq" id="XP_036263502.1">
    <property type="nucleotide sequence ID" value="XM_036407262.1"/>
</dbReference>
<sequence>MSFVHQIQVYSYRECIDLRCSGQSSTSATFWAAQLQNFFITDGGVNDSSVRFAGYCALVSELLPHCR</sequence>
<keyword evidence="2" id="KW-1185">Reference proteome</keyword>
<evidence type="ECO:0000313" key="2">
    <source>
        <dbReference type="Proteomes" id="UP000054928"/>
    </source>
</evidence>
<reference evidence="2" key="1">
    <citation type="submission" date="2014-09" db="EMBL/GenBank/DDBJ databases">
        <authorList>
            <person name="Sharma Rahul"/>
            <person name="Thines Marco"/>
        </authorList>
    </citation>
    <scope>NUCLEOTIDE SEQUENCE [LARGE SCALE GENOMIC DNA]</scope>
</reference>